<protein>
    <submittedName>
        <fullName evidence="1">Uncharacterized protein</fullName>
    </submittedName>
</protein>
<comment type="caution">
    <text evidence="1">The sequence shown here is derived from an EMBL/GenBank/DDBJ whole genome shotgun (WGS) entry which is preliminary data.</text>
</comment>
<evidence type="ECO:0000313" key="1">
    <source>
        <dbReference type="EMBL" id="KAI9899233.1"/>
    </source>
</evidence>
<reference evidence="1" key="1">
    <citation type="submission" date="2022-10" db="EMBL/GenBank/DDBJ databases">
        <title>Complete Genome of Trichothecium roseum strain YXFP-22015, a Plant Pathogen Isolated from Citrus.</title>
        <authorList>
            <person name="Wang Y."/>
            <person name="Zhu L."/>
        </authorList>
    </citation>
    <scope>NUCLEOTIDE SEQUENCE</scope>
    <source>
        <strain evidence="1">YXFP-22015</strain>
    </source>
</reference>
<dbReference type="EMBL" id="CM047944">
    <property type="protein sequence ID" value="KAI9899233.1"/>
    <property type="molecule type" value="Genomic_DNA"/>
</dbReference>
<name>A0ACC0UYL9_9HYPO</name>
<evidence type="ECO:0000313" key="2">
    <source>
        <dbReference type="Proteomes" id="UP001163324"/>
    </source>
</evidence>
<gene>
    <name evidence="1" type="ORF">N3K66_005694</name>
</gene>
<proteinExistence type="predicted"/>
<accession>A0ACC0UYL9</accession>
<organism evidence="1 2">
    <name type="scientific">Trichothecium roseum</name>
    <dbReference type="NCBI Taxonomy" id="47278"/>
    <lineage>
        <taxon>Eukaryota</taxon>
        <taxon>Fungi</taxon>
        <taxon>Dikarya</taxon>
        <taxon>Ascomycota</taxon>
        <taxon>Pezizomycotina</taxon>
        <taxon>Sordariomycetes</taxon>
        <taxon>Hypocreomycetidae</taxon>
        <taxon>Hypocreales</taxon>
        <taxon>Hypocreales incertae sedis</taxon>
        <taxon>Trichothecium</taxon>
    </lineage>
</organism>
<keyword evidence="2" id="KW-1185">Reference proteome</keyword>
<dbReference type="Proteomes" id="UP001163324">
    <property type="component" value="Chromosome 5"/>
</dbReference>
<sequence>MAIVSTLRAGLGAVALIAFVPFTASHSWIEEARKIAANGTFVGEPGYARGWFERTDPGWSDVPHVQRLPYDGSAFYTADMNINKYEYTDKPKMPMLEAAPGDFIALLHTENGHTTLPENNPAKPLNRGTIYIYGTKEPKAEEKLLDVHLAWNRDGTGGDGRGRLLATRNYDDGKCFQAGGQQMVQERVQEFKDMGADPNKELKCQTDLQLPEDLEADSIYTLYWYWDWPDLNPDAIDQEATKNGQFPWAGTFMRGETDPNGFTMDAIAKNESYSSVIDVKITGEATGALSAKGDVNSFMEAQDIYNMAVESQLLDGNFAVDVDGNEGSNGGSPAPSESSPATEPTATLIPSEVPGVPSPTGGGVVTVTVTETLPPPTSTVMVTVTVPAEQPGNGQETSSCNKAPSSTATVITTLYTTLQPETTNTPSTTATVIKTRYSTLQPESSGAPLSTATIIETRYSTLPPDPVVTEAPPAQLRARRTDWGFGF</sequence>